<evidence type="ECO:0000313" key="6">
    <source>
        <dbReference type="Proteomes" id="UP000663869"/>
    </source>
</evidence>
<dbReference type="Pfam" id="PF00805">
    <property type="entry name" value="Pentapeptide"/>
    <property type="match status" value="1"/>
</dbReference>
<dbReference type="GO" id="GO:0008270">
    <property type="term" value="F:zinc ion binding"/>
    <property type="evidence" value="ECO:0007669"/>
    <property type="project" value="UniProtKB-KW"/>
</dbReference>
<protein>
    <submittedName>
        <fullName evidence="5">Uncharacterized protein</fullName>
    </submittedName>
</protein>
<evidence type="ECO:0000256" key="4">
    <source>
        <dbReference type="SAM" id="Phobius"/>
    </source>
</evidence>
<dbReference type="EMBL" id="CAJNYU010001957">
    <property type="protein sequence ID" value="CAF3486755.1"/>
    <property type="molecule type" value="Genomic_DNA"/>
</dbReference>
<comment type="caution">
    <text evidence="5">The sequence shown here is derived from an EMBL/GenBank/DDBJ whole genome shotgun (WGS) entry which is preliminary data.</text>
</comment>
<dbReference type="InterPro" id="IPR050952">
    <property type="entry name" value="TRIM-NHL_E3_ligases"/>
</dbReference>
<proteinExistence type="predicted"/>
<dbReference type="Gene3D" id="2.40.10.500">
    <property type="match status" value="1"/>
</dbReference>
<organism evidence="5 6">
    <name type="scientific">Rotaria socialis</name>
    <dbReference type="NCBI Taxonomy" id="392032"/>
    <lineage>
        <taxon>Eukaryota</taxon>
        <taxon>Metazoa</taxon>
        <taxon>Spiralia</taxon>
        <taxon>Gnathifera</taxon>
        <taxon>Rotifera</taxon>
        <taxon>Eurotatoria</taxon>
        <taxon>Bdelloidea</taxon>
        <taxon>Philodinida</taxon>
        <taxon>Philodinidae</taxon>
        <taxon>Rotaria</taxon>
    </lineage>
</organism>
<dbReference type="InterPro" id="IPR011042">
    <property type="entry name" value="6-blade_b-propeller_TolB-like"/>
</dbReference>
<dbReference type="PANTHER" id="PTHR24104:SF25">
    <property type="entry name" value="PROTEIN LIN-41"/>
    <property type="match status" value="1"/>
</dbReference>
<dbReference type="SUPFAM" id="SSF101898">
    <property type="entry name" value="NHL repeat"/>
    <property type="match status" value="1"/>
</dbReference>
<reference evidence="5" key="1">
    <citation type="submission" date="2021-02" db="EMBL/GenBank/DDBJ databases">
        <authorList>
            <person name="Nowell W R."/>
        </authorList>
    </citation>
    <scope>NUCLEOTIDE SEQUENCE</scope>
</reference>
<dbReference type="CDD" id="cd05819">
    <property type="entry name" value="NHL"/>
    <property type="match status" value="1"/>
</dbReference>
<keyword evidence="4" id="KW-1133">Transmembrane helix</keyword>
<dbReference type="Proteomes" id="UP000663869">
    <property type="component" value="Unassembled WGS sequence"/>
</dbReference>
<accession>A0A818GB35</accession>
<dbReference type="PROSITE" id="PS51125">
    <property type="entry name" value="NHL"/>
    <property type="match status" value="1"/>
</dbReference>
<dbReference type="SUPFAM" id="SSF141571">
    <property type="entry name" value="Pentapeptide repeat-like"/>
    <property type="match status" value="2"/>
</dbReference>
<feature type="compositionally biased region" description="Basic and acidic residues" evidence="3">
    <location>
        <begin position="59"/>
        <end position="86"/>
    </location>
</feature>
<keyword evidence="4" id="KW-0812">Transmembrane</keyword>
<dbReference type="InterPro" id="IPR001258">
    <property type="entry name" value="NHL_repeat"/>
</dbReference>
<dbReference type="GO" id="GO:0061630">
    <property type="term" value="F:ubiquitin protein ligase activity"/>
    <property type="evidence" value="ECO:0007669"/>
    <property type="project" value="TreeGrafter"/>
</dbReference>
<dbReference type="Pfam" id="PF01436">
    <property type="entry name" value="NHL"/>
    <property type="match status" value="2"/>
</dbReference>
<dbReference type="Pfam" id="PF13599">
    <property type="entry name" value="Pentapeptide_4"/>
    <property type="match status" value="1"/>
</dbReference>
<sequence length="915" mass="104024">MVFQDKKTQTDQFLVSSREFSGLKLKHVLKFLSSLLLPLALGVFTLIISLQQQQLAKQQREEDRNASKQQRIEDREATERLREQDRNLSQQQRIEDRIAAEQLREQDRNSSQQQRIEDRIAAEQLRQLERTLTNERYQKEVLDTYIKEIGKLLEKNHGSLISNEVAATLARAKTLNIFRKLDSQYNVHIIRFLYEAKQLTELHEHPSLDLSTAELHDMDFRDSAINKRILKRLSMTSIFLTNATFIGIEMEHVNFADTQFDTVNFSSAKLRHVNFSHARFDHANFSFTSLMNTTFSLSQLKNINFSSTRHEDVDFRFAALENIDFSSSQLKNDLSYTQNLFLGCALASADFSVTRASDTDFQQVYCVAARFNKTDLSSSCFRQSNVKRALFIDADLTDVSFLDANLYKANFSETTVTDEQLRSALSIQNAVLRNGTLVHDTNLINNGQADCNIPLVNHWTLLTGNIITMKSDNNTSNCRFVLQALNTSASMFQRLNLSKRWNSTSWSYTQVVFSAQMSPNVSIELRGINVNDSVVARQALSKFPFILVLIAIPLPFTGFNKENVTMILRKDMRELEIFIEFTVPVNQSTTSYWCDDIRLFIVYDAYGEFQQVVPDISLNAQWANNGVTVAGGNGSGNTINQISSPHGFFIDDDQTMVIADFRNHRIVQWKMNDTNGQVVAGGHGRGNLLHQLNQPTDVLIEKETDSLIICDMWNLRVLQWSRRHGTTHGEILVDNINCWGLAMDNQKCLYISDTENDEVRRYQMGDNNGTVVAGGHEKGDGLNQLDFPTYIFVDRQHSVYVSDYVNHRVMKWNKGAAEGITVAGGQGQGSALTQLSYPNGLFVDTLNSLYVADRENNRVMRWSQGAKQGSVMVGGNGRGEGVNQFHYLEGLSFDRYGNLYVVDHGNHRVQCFSIQ</sequence>
<evidence type="ECO:0000256" key="2">
    <source>
        <dbReference type="PROSITE-ProRule" id="PRU00504"/>
    </source>
</evidence>
<dbReference type="GO" id="GO:0043161">
    <property type="term" value="P:proteasome-mediated ubiquitin-dependent protein catabolic process"/>
    <property type="evidence" value="ECO:0007669"/>
    <property type="project" value="TreeGrafter"/>
</dbReference>
<dbReference type="GO" id="GO:0000209">
    <property type="term" value="P:protein polyubiquitination"/>
    <property type="evidence" value="ECO:0007669"/>
    <property type="project" value="TreeGrafter"/>
</dbReference>
<name>A0A818GB35_9BILA</name>
<gene>
    <name evidence="5" type="ORF">FME351_LOCUS15878</name>
</gene>
<feature type="region of interest" description="Disordered" evidence="3">
    <location>
        <begin position="59"/>
        <end position="90"/>
    </location>
</feature>
<feature type="transmembrane region" description="Helical" evidence="4">
    <location>
        <begin position="28"/>
        <end position="50"/>
    </location>
</feature>
<evidence type="ECO:0000256" key="3">
    <source>
        <dbReference type="SAM" id="MobiDB-lite"/>
    </source>
</evidence>
<evidence type="ECO:0000256" key="1">
    <source>
        <dbReference type="ARBA" id="ARBA00022737"/>
    </source>
</evidence>
<feature type="repeat" description="NHL" evidence="2">
    <location>
        <begin position="884"/>
        <end position="915"/>
    </location>
</feature>
<keyword evidence="1" id="KW-0677">Repeat</keyword>
<evidence type="ECO:0000313" key="5">
    <source>
        <dbReference type="EMBL" id="CAF3486755.1"/>
    </source>
</evidence>
<dbReference type="InterPro" id="IPR001646">
    <property type="entry name" value="5peptide_repeat"/>
</dbReference>
<dbReference type="PANTHER" id="PTHR24104">
    <property type="entry name" value="E3 UBIQUITIN-PROTEIN LIGASE NHLRC1-RELATED"/>
    <property type="match status" value="1"/>
</dbReference>
<dbReference type="AlphaFoldDB" id="A0A818GB35"/>
<dbReference type="Gene3D" id="2.160.20.80">
    <property type="entry name" value="E3 ubiquitin-protein ligase SopA"/>
    <property type="match status" value="2"/>
</dbReference>
<dbReference type="Gene3D" id="2.120.10.30">
    <property type="entry name" value="TolB, C-terminal domain"/>
    <property type="match status" value="2"/>
</dbReference>
<keyword evidence="4" id="KW-0472">Membrane</keyword>